<dbReference type="PROSITE" id="PS51257">
    <property type="entry name" value="PROKAR_LIPOPROTEIN"/>
    <property type="match status" value="1"/>
</dbReference>
<dbReference type="AlphaFoldDB" id="A0A9D5QD98"/>
<evidence type="ECO:0000313" key="2">
    <source>
        <dbReference type="Proteomes" id="UP000630660"/>
    </source>
</evidence>
<dbReference type="Proteomes" id="UP000630660">
    <property type="component" value="Unassembled WGS sequence"/>
</dbReference>
<sequence>MIERRFVPWTYFLVILFITGCGSSSDSLTPPELTQEPYFRNEYLCLAWDNVCKDQEGFQGYNVYISTDSSAVGLTGTDSCLSEAKVRTRIGKDDDTVTVKCRELPDGRWLDEIDSFWVHIRNVHNDTVGPGDRQYLVYPEGSQVIQPVRNISYEIISDKDGNPGGGIKLSWDKPLSTLNPDAYVVYCRGLNEDVNDTVGITEYLLYTPTGRMEVTALYGGDLSRSASVSLGSVYSGEFELWNIDESDTTLPNGFGFDGTSIGYYSISQQDDWQDIDFYIASGADLASSQNHEPPLNNRNGLISDELIHGGFYGRDSVPPATQSNYTSVKDVKGYGNTYALWIDYTNNGYSADDRFGKIEIIYIEMNKVTLQLAFQPIQGLRWVTFD</sequence>
<evidence type="ECO:0000313" key="1">
    <source>
        <dbReference type="EMBL" id="MBD3365518.1"/>
    </source>
</evidence>
<accession>A0A9D5QD98</accession>
<dbReference type="EMBL" id="WJKJ01000328">
    <property type="protein sequence ID" value="MBD3365518.1"/>
    <property type="molecule type" value="Genomic_DNA"/>
</dbReference>
<proteinExistence type="predicted"/>
<protein>
    <submittedName>
        <fullName evidence="1">Uncharacterized protein</fullName>
    </submittedName>
</protein>
<comment type="caution">
    <text evidence="1">The sequence shown here is derived from an EMBL/GenBank/DDBJ whole genome shotgun (WGS) entry which is preliminary data.</text>
</comment>
<gene>
    <name evidence="1" type="ORF">GF359_09925</name>
</gene>
<organism evidence="1 2">
    <name type="scientific">candidate division WOR-3 bacterium</name>
    <dbReference type="NCBI Taxonomy" id="2052148"/>
    <lineage>
        <taxon>Bacteria</taxon>
        <taxon>Bacteria division WOR-3</taxon>
    </lineage>
</organism>
<reference evidence="1" key="1">
    <citation type="submission" date="2019-11" db="EMBL/GenBank/DDBJ databases">
        <title>Microbial mats filling the niche in hypersaline microbial mats.</title>
        <authorList>
            <person name="Wong H.L."/>
            <person name="Macleod F.I."/>
            <person name="White R.A. III"/>
            <person name="Burns B.P."/>
        </authorList>
    </citation>
    <scope>NUCLEOTIDE SEQUENCE</scope>
    <source>
        <strain evidence="1">Bin_327</strain>
    </source>
</reference>
<name>A0A9D5QD98_UNCW3</name>